<dbReference type="SMR" id="A0A2H4TXW7"/>
<dbReference type="SMART" id="SM00342">
    <property type="entry name" value="HTH_ARAC"/>
    <property type="match status" value="1"/>
</dbReference>
<evidence type="ECO:0000256" key="1">
    <source>
        <dbReference type="ARBA" id="ARBA00023015"/>
    </source>
</evidence>
<evidence type="ECO:0000256" key="2">
    <source>
        <dbReference type="ARBA" id="ARBA00023125"/>
    </source>
</evidence>
<dbReference type="PRINTS" id="PR00032">
    <property type="entry name" value="HTHARAC"/>
</dbReference>
<protein>
    <recommendedName>
        <fullName evidence="4">HTH araC/xylS-type domain-containing protein</fullName>
    </recommendedName>
</protein>
<evidence type="ECO:0000256" key="3">
    <source>
        <dbReference type="ARBA" id="ARBA00023163"/>
    </source>
</evidence>
<dbReference type="InterPro" id="IPR020449">
    <property type="entry name" value="Tscrpt_reg_AraC-type_HTH"/>
</dbReference>
<evidence type="ECO:0000313" key="6">
    <source>
        <dbReference type="EMBL" id="ATZ34472.1"/>
    </source>
</evidence>
<organism evidence="5 7">
    <name type="scientific">Escherichia coli</name>
    <dbReference type="NCBI Taxonomy" id="562"/>
    <lineage>
        <taxon>Bacteria</taxon>
        <taxon>Pseudomonadati</taxon>
        <taxon>Pseudomonadota</taxon>
        <taxon>Gammaproteobacteria</taxon>
        <taxon>Enterobacterales</taxon>
        <taxon>Enterobacteriaceae</taxon>
        <taxon>Escherichia</taxon>
    </lineage>
</organism>
<evidence type="ECO:0000259" key="4">
    <source>
        <dbReference type="PROSITE" id="PS01124"/>
    </source>
</evidence>
<dbReference type="GO" id="GO:0000976">
    <property type="term" value="F:transcription cis-regulatory region binding"/>
    <property type="evidence" value="ECO:0007669"/>
    <property type="project" value="TreeGrafter"/>
</dbReference>
<dbReference type="PROSITE" id="PS00041">
    <property type="entry name" value="HTH_ARAC_FAMILY_1"/>
    <property type="match status" value="1"/>
</dbReference>
<dbReference type="Gene3D" id="1.10.10.60">
    <property type="entry name" value="Homeodomain-like"/>
    <property type="match status" value="1"/>
</dbReference>
<dbReference type="GO" id="GO:0003700">
    <property type="term" value="F:DNA-binding transcription factor activity"/>
    <property type="evidence" value="ECO:0007669"/>
    <property type="project" value="InterPro"/>
</dbReference>
<keyword evidence="1" id="KW-0805">Transcription regulation</keyword>
<proteinExistence type="predicted"/>
<dbReference type="InterPro" id="IPR018060">
    <property type="entry name" value="HTH_AraC"/>
</dbReference>
<name>A0A2H4TXW7_ECOLX</name>
<dbReference type="AlphaFoldDB" id="A0A2H4TXW7"/>
<reference evidence="5 7" key="1">
    <citation type="submission" date="2017-11" db="EMBL/GenBank/DDBJ databases">
        <title>Escherichia coli CV839-15 Genome sequencing and assembly.</title>
        <authorList>
            <person name="Li Z."/>
            <person name="Song N."/>
            <person name="Li W."/>
            <person name="Philip H.R."/>
            <person name="Bu Z."/>
            <person name="Siguo L."/>
        </authorList>
    </citation>
    <scope>NUCLEOTIDE SEQUENCE [LARGE SCALE GENOMIC DNA]</scope>
    <source>
        <strain evidence="5 7">CV839-15</strain>
    </source>
</reference>
<keyword evidence="3" id="KW-0804">Transcription</keyword>
<feature type="domain" description="HTH araC/xylS-type" evidence="4">
    <location>
        <begin position="154"/>
        <end position="251"/>
    </location>
</feature>
<dbReference type="EMBL" id="CP024978">
    <property type="protein sequence ID" value="ATZ34472.1"/>
    <property type="molecule type" value="Genomic_DNA"/>
</dbReference>
<sequence length="260" mass="30349">MKLKNIHLYNYVVIYTKNCEIYINKGNEQVYIPPRMVAIFEKNISFNIETIRKGDGVLYESFDMKHELLTSLRRVIEPSVKFAAESYTNKRSFKERIFKVKSCSIVIDLFKRLKDNGSPEFTAIYELAFLVSKCENPSMFAISLFSSVAVTFSERIVTLLFSDLTRKWKLSDIAEEMHISEISVRKRLEQECLNFNQLILDVRMNQAAKFIIRSDHQIGMIASLVGYTSVSYFIKTFKEYYGVTPKKFEIGIKENLRCNR</sequence>
<evidence type="ECO:0000313" key="5">
    <source>
        <dbReference type="EMBL" id="ATZ34412.1"/>
    </source>
</evidence>
<dbReference type="SUPFAM" id="SSF46689">
    <property type="entry name" value="Homeodomain-like"/>
    <property type="match status" value="1"/>
</dbReference>
<dbReference type="EMBL" id="CP024978">
    <property type="protein sequence ID" value="ATZ34412.1"/>
    <property type="molecule type" value="Genomic_DNA"/>
</dbReference>
<dbReference type="InterPro" id="IPR009057">
    <property type="entry name" value="Homeodomain-like_sf"/>
</dbReference>
<gene>
    <name evidence="5" type="ORF">CV83915_04136</name>
    <name evidence="6" type="ORF">CV83915_04196</name>
</gene>
<keyword evidence="2" id="KW-0238">DNA-binding</keyword>
<accession>A0A2H4TXW7</accession>
<dbReference type="Pfam" id="PF12833">
    <property type="entry name" value="HTH_18"/>
    <property type="match status" value="1"/>
</dbReference>
<dbReference type="InterPro" id="IPR018062">
    <property type="entry name" value="HTH_AraC-typ_CS"/>
</dbReference>
<dbReference type="PANTHER" id="PTHR47894">
    <property type="entry name" value="HTH-TYPE TRANSCRIPTIONAL REGULATOR GADX"/>
    <property type="match status" value="1"/>
</dbReference>
<dbReference type="PROSITE" id="PS01124">
    <property type="entry name" value="HTH_ARAC_FAMILY_2"/>
    <property type="match status" value="1"/>
</dbReference>
<evidence type="ECO:0000313" key="7">
    <source>
        <dbReference type="Proteomes" id="UP000236551"/>
    </source>
</evidence>
<dbReference type="PANTHER" id="PTHR47894:SF4">
    <property type="entry name" value="HTH-TYPE TRANSCRIPTIONAL REGULATOR GADX"/>
    <property type="match status" value="1"/>
</dbReference>
<dbReference type="GO" id="GO:0005829">
    <property type="term" value="C:cytosol"/>
    <property type="evidence" value="ECO:0007669"/>
    <property type="project" value="TreeGrafter"/>
</dbReference>
<dbReference type="Proteomes" id="UP000236551">
    <property type="component" value="Chromosome"/>
</dbReference>